<dbReference type="Proteomes" id="UP000612362">
    <property type="component" value="Unassembled WGS sequence"/>
</dbReference>
<dbReference type="EMBL" id="BNJF01000002">
    <property type="protein sequence ID" value="GHO46096.1"/>
    <property type="molecule type" value="Genomic_DNA"/>
</dbReference>
<dbReference type="Gene3D" id="2.60.120.10">
    <property type="entry name" value="Jelly Rolls"/>
    <property type="match status" value="1"/>
</dbReference>
<dbReference type="AlphaFoldDB" id="A0A8J3I1X6"/>
<dbReference type="InterPro" id="IPR013096">
    <property type="entry name" value="Cupin_2"/>
</dbReference>
<dbReference type="Pfam" id="PF07883">
    <property type="entry name" value="Cupin_2"/>
    <property type="match status" value="1"/>
</dbReference>
<reference evidence="3" key="1">
    <citation type="submission" date="2020-10" db="EMBL/GenBank/DDBJ databases">
        <title>Taxonomic study of unclassified bacteria belonging to the class Ktedonobacteria.</title>
        <authorList>
            <person name="Yabe S."/>
            <person name="Wang C.M."/>
            <person name="Zheng Y."/>
            <person name="Sakai Y."/>
            <person name="Cavaletti L."/>
            <person name="Monciardini P."/>
            <person name="Donadio S."/>
        </authorList>
    </citation>
    <scope>NUCLEOTIDE SEQUENCE</scope>
    <source>
        <strain evidence="3">SOSP1-1</strain>
    </source>
</reference>
<dbReference type="GO" id="GO:0046872">
    <property type="term" value="F:metal ion binding"/>
    <property type="evidence" value="ECO:0007669"/>
    <property type="project" value="UniProtKB-KW"/>
</dbReference>
<organism evidence="3 4">
    <name type="scientific">Ktedonospora formicarum</name>
    <dbReference type="NCBI Taxonomy" id="2778364"/>
    <lineage>
        <taxon>Bacteria</taxon>
        <taxon>Bacillati</taxon>
        <taxon>Chloroflexota</taxon>
        <taxon>Ktedonobacteria</taxon>
        <taxon>Ktedonobacterales</taxon>
        <taxon>Ktedonobacteraceae</taxon>
        <taxon>Ktedonospora</taxon>
    </lineage>
</organism>
<dbReference type="SUPFAM" id="SSF51182">
    <property type="entry name" value="RmlC-like cupins"/>
    <property type="match status" value="1"/>
</dbReference>
<dbReference type="PANTHER" id="PTHR35848:SF6">
    <property type="entry name" value="CUPIN TYPE-2 DOMAIN-CONTAINING PROTEIN"/>
    <property type="match status" value="1"/>
</dbReference>
<dbReference type="InterPro" id="IPR011051">
    <property type="entry name" value="RmlC_Cupin_sf"/>
</dbReference>
<evidence type="ECO:0000259" key="2">
    <source>
        <dbReference type="Pfam" id="PF07883"/>
    </source>
</evidence>
<keyword evidence="4" id="KW-1185">Reference proteome</keyword>
<feature type="domain" description="Cupin type-2" evidence="2">
    <location>
        <begin position="34"/>
        <end position="101"/>
    </location>
</feature>
<name>A0A8J3I1X6_9CHLR</name>
<dbReference type="RefSeq" id="WP_220195496.1">
    <property type="nucleotide sequence ID" value="NZ_BNJF01000002.1"/>
</dbReference>
<evidence type="ECO:0000256" key="1">
    <source>
        <dbReference type="ARBA" id="ARBA00022723"/>
    </source>
</evidence>
<keyword evidence="1" id="KW-0479">Metal-binding</keyword>
<sequence>MSYTILNRDDLPRDGSTYDFEGSKYEDTNLSFIWVDMPPGDGVRLHKHAYTEIFIIQEGSAIYTVGPNTLEAQAGQIIIVPAGMPHKFINSGEKRLRQIDIHQSPHIVTEWLEESSPSA</sequence>
<protein>
    <recommendedName>
        <fullName evidence="2">Cupin type-2 domain-containing protein</fullName>
    </recommendedName>
</protein>
<gene>
    <name evidence="3" type="ORF">KSX_42590</name>
</gene>
<comment type="caution">
    <text evidence="3">The sequence shown here is derived from an EMBL/GenBank/DDBJ whole genome shotgun (WGS) entry which is preliminary data.</text>
</comment>
<dbReference type="InterPro" id="IPR051610">
    <property type="entry name" value="GPI/OXD"/>
</dbReference>
<dbReference type="InterPro" id="IPR014710">
    <property type="entry name" value="RmlC-like_jellyroll"/>
</dbReference>
<dbReference type="PANTHER" id="PTHR35848">
    <property type="entry name" value="OXALATE-BINDING PROTEIN"/>
    <property type="match status" value="1"/>
</dbReference>
<accession>A0A8J3I1X6</accession>
<evidence type="ECO:0000313" key="3">
    <source>
        <dbReference type="EMBL" id="GHO46096.1"/>
    </source>
</evidence>
<proteinExistence type="predicted"/>
<evidence type="ECO:0000313" key="4">
    <source>
        <dbReference type="Proteomes" id="UP000612362"/>
    </source>
</evidence>